<dbReference type="EMBL" id="JAEUBG010003197">
    <property type="protein sequence ID" value="KAH3683259.1"/>
    <property type="molecule type" value="Genomic_DNA"/>
</dbReference>
<keyword evidence="1" id="KW-1133">Transmembrane helix</keyword>
<keyword evidence="3" id="KW-1185">Reference proteome</keyword>
<feature type="transmembrane region" description="Helical" evidence="1">
    <location>
        <begin position="58"/>
        <end position="79"/>
    </location>
</feature>
<protein>
    <submittedName>
        <fullName evidence="2">Uncharacterized protein</fullName>
    </submittedName>
</protein>
<accession>A0A9P8Q5J3</accession>
<evidence type="ECO:0000256" key="1">
    <source>
        <dbReference type="SAM" id="Phobius"/>
    </source>
</evidence>
<name>A0A9P8Q5J3_WICPI</name>
<keyword evidence="1" id="KW-0472">Membrane</keyword>
<keyword evidence="1" id="KW-0812">Transmembrane</keyword>
<gene>
    <name evidence="2" type="ORF">WICPIJ_005787</name>
</gene>
<sequence length="80" mass="7993">MWLFVPVDGESKYDDAAVGFVVVADGIGSGAVVKAGNVENVEAVEVGEGMVAEGSKSLLTLAVVLLFLAAVGSGACLGCY</sequence>
<proteinExistence type="predicted"/>
<evidence type="ECO:0000313" key="2">
    <source>
        <dbReference type="EMBL" id="KAH3683259.1"/>
    </source>
</evidence>
<comment type="caution">
    <text evidence="2">The sequence shown here is derived from an EMBL/GenBank/DDBJ whole genome shotgun (WGS) entry which is preliminary data.</text>
</comment>
<evidence type="ECO:0000313" key="3">
    <source>
        <dbReference type="Proteomes" id="UP000774326"/>
    </source>
</evidence>
<reference evidence="2" key="2">
    <citation type="submission" date="2021-01" db="EMBL/GenBank/DDBJ databases">
        <authorList>
            <person name="Schikora-Tamarit M.A."/>
        </authorList>
    </citation>
    <scope>NUCLEOTIDE SEQUENCE</scope>
    <source>
        <strain evidence="2">CBS2887</strain>
    </source>
</reference>
<reference evidence="2" key="1">
    <citation type="journal article" date="2021" name="Open Biol.">
        <title>Shared evolutionary footprints suggest mitochondrial oxidative damage underlies multiple complex I losses in fungi.</title>
        <authorList>
            <person name="Schikora-Tamarit M.A."/>
            <person name="Marcet-Houben M."/>
            <person name="Nosek J."/>
            <person name="Gabaldon T."/>
        </authorList>
    </citation>
    <scope>NUCLEOTIDE SEQUENCE</scope>
    <source>
        <strain evidence="2">CBS2887</strain>
    </source>
</reference>
<organism evidence="2 3">
    <name type="scientific">Wickerhamomyces pijperi</name>
    <name type="common">Yeast</name>
    <name type="synonym">Pichia pijperi</name>
    <dbReference type="NCBI Taxonomy" id="599730"/>
    <lineage>
        <taxon>Eukaryota</taxon>
        <taxon>Fungi</taxon>
        <taxon>Dikarya</taxon>
        <taxon>Ascomycota</taxon>
        <taxon>Saccharomycotina</taxon>
        <taxon>Saccharomycetes</taxon>
        <taxon>Phaffomycetales</taxon>
        <taxon>Wickerhamomycetaceae</taxon>
        <taxon>Wickerhamomyces</taxon>
    </lineage>
</organism>
<dbReference type="Proteomes" id="UP000774326">
    <property type="component" value="Unassembled WGS sequence"/>
</dbReference>
<dbReference type="AlphaFoldDB" id="A0A9P8Q5J3"/>